<organism evidence="3 4">
    <name type="scientific">Bacillus spongiae</name>
    <dbReference type="NCBI Taxonomy" id="2683610"/>
    <lineage>
        <taxon>Bacteria</taxon>
        <taxon>Bacillati</taxon>
        <taxon>Bacillota</taxon>
        <taxon>Bacilli</taxon>
        <taxon>Bacillales</taxon>
        <taxon>Bacillaceae</taxon>
        <taxon>Bacillus</taxon>
    </lineage>
</organism>
<evidence type="ECO:0000259" key="2">
    <source>
        <dbReference type="PROSITE" id="PS51782"/>
    </source>
</evidence>
<dbReference type="SMART" id="SM00257">
    <property type="entry name" value="LysM"/>
    <property type="match status" value="1"/>
</dbReference>
<name>A0ABU8H8T4_9BACI</name>
<gene>
    <name evidence="3" type="ORF">WAK64_01090</name>
</gene>
<dbReference type="Gene3D" id="3.10.350.10">
    <property type="entry name" value="LysM domain"/>
    <property type="match status" value="1"/>
</dbReference>
<evidence type="ECO:0000256" key="1">
    <source>
        <dbReference type="SAM" id="MobiDB-lite"/>
    </source>
</evidence>
<dbReference type="InterPro" id="IPR036779">
    <property type="entry name" value="LysM_dom_sf"/>
</dbReference>
<reference evidence="3 4" key="1">
    <citation type="journal article" date="2018" name="J. Microbiol.">
        <title>Bacillus spongiae sp. nov., isolated from sponge of Jeju Island.</title>
        <authorList>
            <person name="Lee G.E."/>
            <person name="Im W.T."/>
            <person name="Park J.S."/>
        </authorList>
    </citation>
    <scope>NUCLEOTIDE SEQUENCE [LARGE SCALE GENOMIC DNA]</scope>
    <source>
        <strain evidence="3 4">135PIL107-10</strain>
    </source>
</reference>
<comment type="caution">
    <text evidence="3">The sequence shown here is derived from an EMBL/GenBank/DDBJ whole genome shotgun (WGS) entry which is preliminary data.</text>
</comment>
<dbReference type="SUPFAM" id="SSF54106">
    <property type="entry name" value="LysM domain"/>
    <property type="match status" value="1"/>
</dbReference>
<proteinExistence type="predicted"/>
<dbReference type="Proteomes" id="UP001312865">
    <property type="component" value="Unassembled WGS sequence"/>
</dbReference>
<dbReference type="RefSeq" id="WP_336585075.1">
    <property type="nucleotide sequence ID" value="NZ_JBBAXC010000001.1"/>
</dbReference>
<protein>
    <submittedName>
        <fullName evidence="3">LysM peptidoglycan-binding domain-containing protein</fullName>
    </submittedName>
</protein>
<sequence>MFGIQDKEESSSSSSSHADPIYIEDEESSPSSALMEFEESEEESSVVEQVEKKKKKKDGYESISLTDFFARKDEGPSAKLKVCIVQEGDTLDCLAEKYEISVQQLLRVNSLEITQDVYEGQVLYIPHEPAYK</sequence>
<dbReference type="PROSITE" id="PS51782">
    <property type="entry name" value="LYSM"/>
    <property type="match status" value="1"/>
</dbReference>
<dbReference type="CDD" id="cd00118">
    <property type="entry name" value="LysM"/>
    <property type="match status" value="1"/>
</dbReference>
<dbReference type="InterPro" id="IPR018392">
    <property type="entry name" value="LysM"/>
</dbReference>
<feature type="compositionally biased region" description="Basic and acidic residues" evidence="1">
    <location>
        <begin position="1"/>
        <end position="10"/>
    </location>
</feature>
<evidence type="ECO:0000313" key="3">
    <source>
        <dbReference type="EMBL" id="MEI5905660.1"/>
    </source>
</evidence>
<dbReference type="Pfam" id="PF01476">
    <property type="entry name" value="LysM"/>
    <property type="match status" value="1"/>
</dbReference>
<evidence type="ECO:0000313" key="4">
    <source>
        <dbReference type="Proteomes" id="UP001312865"/>
    </source>
</evidence>
<feature type="domain" description="LysM" evidence="2">
    <location>
        <begin position="81"/>
        <end position="125"/>
    </location>
</feature>
<dbReference type="EMBL" id="JBBAXC010000001">
    <property type="protein sequence ID" value="MEI5905660.1"/>
    <property type="molecule type" value="Genomic_DNA"/>
</dbReference>
<keyword evidence="4" id="KW-1185">Reference proteome</keyword>
<feature type="region of interest" description="Disordered" evidence="1">
    <location>
        <begin position="1"/>
        <end position="51"/>
    </location>
</feature>
<accession>A0ABU8H8T4</accession>
<feature type="compositionally biased region" description="Acidic residues" evidence="1">
    <location>
        <begin position="36"/>
        <end position="45"/>
    </location>
</feature>